<dbReference type="EMBL" id="CP080034">
    <property type="protein sequence ID" value="QYC11030.1"/>
    <property type="molecule type" value="Genomic_DNA"/>
</dbReference>
<dbReference type="RefSeq" id="WP_219353687.1">
    <property type="nucleotide sequence ID" value="NZ_CP080034.1"/>
</dbReference>
<evidence type="ECO:0000313" key="1">
    <source>
        <dbReference type="EMBL" id="QYC11030.1"/>
    </source>
</evidence>
<name>A0ABX8TII5_9CAUL</name>
<dbReference type="GeneID" id="94374254"/>
<gene>
    <name evidence="1" type="ORF">KWG56_03190</name>
</gene>
<sequence length="197" mass="21258">MPIQLPSSPEPCAPYTPPRVVALSNDVTSLIGGNRQKNRRKGDHYAVEFTLPPLPHDDAREWRSLMSSGDTVVMKVPQPGVGAGTPGSPRINGGSQLGDTLNLKGLTPSYVLRKGQMITIVTSGRKWLYGVEAQATANASGQVSVRLEVVIRTLHADNDVVLIAEPEIEGFATFSDDAFKLDDNGYCQPSFVIEERG</sequence>
<proteinExistence type="predicted"/>
<dbReference type="Proteomes" id="UP000824334">
    <property type="component" value="Chromosome"/>
</dbReference>
<organism evidence="1 2">
    <name type="scientific">Brevundimonas nasdae</name>
    <dbReference type="NCBI Taxonomy" id="172043"/>
    <lineage>
        <taxon>Bacteria</taxon>
        <taxon>Pseudomonadati</taxon>
        <taxon>Pseudomonadota</taxon>
        <taxon>Alphaproteobacteria</taxon>
        <taxon>Caulobacterales</taxon>
        <taxon>Caulobacteraceae</taxon>
        <taxon>Brevundimonas</taxon>
    </lineage>
</organism>
<evidence type="ECO:0000313" key="2">
    <source>
        <dbReference type="Proteomes" id="UP000824334"/>
    </source>
</evidence>
<accession>A0ABX8TII5</accession>
<keyword evidence="2" id="KW-1185">Reference proteome</keyword>
<reference evidence="1 2" key="1">
    <citation type="submission" date="2021-07" db="EMBL/GenBank/DDBJ databases">
        <title>Isolation and characterization of bacteria from a gold mining with a capacity of golden bioaccumulation.</title>
        <authorList>
            <person name="Yang X.J."/>
        </authorList>
    </citation>
    <scope>NUCLEOTIDE SEQUENCE [LARGE SCALE GENOMIC DNA]</scope>
    <source>
        <strain evidence="1 2">Au29</strain>
    </source>
</reference>
<protein>
    <submittedName>
        <fullName evidence="1">Uncharacterized protein</fullName>
    </submittedName>
</protein>